<dbReference type="InterPro" id="IPR002227">
    <property type="entry name" value="Tyrosinase_Cu-bd"/>
</dbReference>
<feature type="domain" description="Tyrosinase copper-binding" evidence="4">
    <location>
        <begin position="325"/>
        <end position="336"/>
    </location>
</feature>
<feature type="chain" id="PRO_5035483128" description="Tyrosinase copper-binding domain-containing protein" evidence="3">
    <location>
        <begin position="19"/>
        <end position="402"/>
    </location>
</feature>
<feature type="signal peptide" evidence="3">
    <location>
        <begin position="1"/>
        <end position="18"/>
    </location>
</feature>
<organism evidence="5 6">
    <name type="scientific">Stachybotrys elegans</name>
    <dbReference type="NCBI Taxonomy" id="80388"/>
    <lineage>
        <taxon>Eukaryota</taxon>
        <taxon>Fungi</taxon>
        <taxon>Dikarya</taxon>
        <taxon>Ascomycota</taxon>
        <taxon>Pezizomycotina</taxon>
        <taxon>Sordariomycetes</taxon>
        <taxon>Hypocreomycetidae</taxon>
        <taxon>Hypocreales</taxon>
        <taxon>Stachybotryaceae</taxon>
        <taxon>Stachybotrys</taxon>
    </lineage>
</organism>
<proteinExistence type="predicted"/>
<reference evidence="5" key="1">
    <citation type="journal article" date="2021" name="Nat. Commun.">
        <title>Genetic determinants of endophytism in the Arabidopsis root mycobiome.</title>
        <authorList>
            <person name="Mesny F."/>
            <person name="Miyauchi S."/>
            <person name="Thiergart T."/>
            <person name="Pickel B."/>
            <person name="Atanasova L."/>
            <person name="Karlsson M."/>
            <person name="Huettel B."/>
            <person name="Barry K.W."/>
            <person name="Haridas S."/>
            <person name="Chen C."/>
            <person name="Bauer D."/>
            <person name="Andreopoulos W."/>
            <person name="Pangilinan J."/>
            <person name="LaButti K."/>
            <person name="Riley R."/>
            <person name="Lipzen A."/>
            <person name="Clum A."/>
            <person name="Drula E."/>
            <person name="Henrissat B."/>
            <person name="Kohler A."/>
            <person name="Grigoriev I.V."/>
            <person name="Martin F.M."/>
            <person name="Hacquard S."/>
        </authorList>
    </citation>
    <scope>NUCLEOTIDE SEQUENCE</scope>
    <source>
        <strain evidence="5">MPI-CAGE-CH-0235</strain>
    </source>
</reference>
<sequence length="402" mass="44922">MALQRWLVASLACFHAAALSIPRSCNDSTVDLTKLDASMDSIEALSVLQQATMRNLYLEDQRSMPQRSTCSLTNAAVRRDWEHMCPRERKEFIQAVQCLRAKPSIADPDFARAARTRYDDFTAVHVNLTNFVHATGSFLTWHRYFIWSFEKALRDECGYPGYLPYWNWFSHADDPRSSPVFDGSDTSIGGDGAYFPHNGSAAFFGSVPLPPANGGGCIASGPFKDIQATMGPIAAGMFGMEPPVASFHEYNPRCIRRDLNHHVSSRFFTTANLLNLTIGDASKTVKSFQDEFNGRPQDNGFMGLHSAGHYTINGENTDFYTSVNDPSFFFHHAMIDKIFWMWQVLHPAESREVAGTLTLRNEPPLGNATIYDPLIMGVNAPTRMIHELMGTMDGTPLCYIYA</sequence>
<evidence type="ECO:0000256" key="2">
    <source>
        <dbReference type="ARBA" id="ARBA00023002"/>
    </source>
</evidence>
<keyword evidence="6" id="KW-1185">Reference proteome</keyword>
<accession>A0A8K0STX4</accession>
<dbReference type="OrthoDB" id="6132182at2759"/>
<dbReference type="GO" id="GO:0016491">
    <property type="term" value="F:oxidoreductase activity"/>
    <property type="evidence" value="ECO:0007669"/>
    <property type="project" value="UniProtKB-KW"/>
</dbReference>
<evidence type="ECO:0000256" key="1">
    <source>
        <dbReference type="ARBA" id="ARBA00022723"/>
    </source>
</evidence>
<dbReference type="Pfam" id="PF00264">
    <property type="entry name" value="Tyrosinase"/>
    <property type="match status" value="1"/>
</dbReference>
<dbReference type="GO" id="GO:0046872">
    <property type="term" value="F:metal ion binding"/>
    <property type="evidence" value="ECO:0007669"/>
    <property type="project" value="UniProtKB-KW"/>
</dbReference>
<comment type="caution">
    <text evidence="5">The sequence shown here is derived from an EMBL/GenBank/DDBJ whole genome shotgun (WGS) entry which is preliminary data.</text>
</comment>
<dbReference type="Gene3D" id="1.10.1280.10">
    <property type="entry name" value="Di-copper center containing domain from catechol oxidase"/>
    <property type="match status" value="1"/>
</dbReference>
<dbReference type="InterPro" id="IPR050316">
    <property type="entry name" value="Tyrosinase/Hemocyanin"/>
</dbReference>
<evidence type="ECO:0000313" key="6">
    <source>
        <dbReference type="Proteomes" id="UP000813444"/>
    </source>
</evidence>
<dbReference type="PANTHER" id="PTHR11474">
    <property type="entry name" value="TYROSINASE FAMILY MEMBER"/>
    <property type="match status" value="1"/>
</dbReference>
<dbReference type="InterPro" id="IPR008922">
    <property type="entry name" value="Di-copper_centre_dom_sf"/>
</dbReference>
<name>A0A8K0STX4_9HYPO</name>
<evidence type="ECO:0000259" key="4">
    <source>
        <dbReference type="PROSITE" id="PS00498"/>
    </source>
</evidence>
<keyword evidence="1" id="KW-0479">Metal-binding</keyword>
<evidence type="ECO:0000256" key="3">
    <source>
        <dbReference type="SAM" id="SignalP"/>
    </source>
</evidence>
<dbReference type="EMBL" id="JAGPNK010000009">
    <property type="protein sequence ID" value="KAH7313887.1"/>
    <property type="molecule type" value="Genomic_DNA"/>
</dbReference>
<dbReference type="Proteomes" id="UP000813444">
    <property type="component" value="Unassembled WGS sequence"/>
</dbReference>
<keyword evidence="3" id="KW-0732">Signal</keyword>
<dbReference type="PANTHER" id="PTHR11474:SF125">
    <property type="entry name" value="N-ACETYL-6-HYDROXYTRYPTOPHAN OXIDASE IVOB-RELATED"/>
    <property type="match status" value="1"/>
</dbReference>
<keyword evidence="2" id="KW-0560">Oxidoreductase</keyword>
<evidence type="ECO:0000313" key="5">
    <source>
        <dbReference type="EMBL" id="KAH7313887.1"/>
    </source>
</evidence>
<dbReference type="PROSITE" id="PS00498">
    <property type="entry name" value="TYROSINASE_2"/>
    <property type="match status" value="1"/>
</dbReference>
<gene>
    <name evidence="5" type="ORF">B0I35DRAFT_452145</name>
</gene>
<protein>
    <recommendedName>
        <fullName evidence="4">Tyrosinase copper-binding domain-containing protein</fullName>
    </recommendedName>
</protein>
<dbReference type="SUPFAM" id="SSF48056">
    <property type="entry name" value="Di-copper centre-containing domain"/>
    <property type="match status" value="1"/>
</dbReference>
<dbReference type="AlphaFoldDB" id="A0A8K0STX4"/>
<dbReference type="PRINTS" id="PR00092">
    <property type="entry name" value="TYROSINASE"/>
</dbReference>